<evidence type="ECO:0000256" key="1">
    <source>
        <dbReference type="SAM" id="MobiDB-lite"/>
    </source>
</evidence>
<reference evidence="2 3" key="1">
    <citation type="submission" date="2024-12" db="EMBL/GenBank/DDBJ databases">
        <title>The unique morphological basis and parallel evolutionary history of personate flowers in Penstemon.</title>
        <authorList>
            <person name="Depatie T.H."/>
            <person name="Wessinger C.A."/>
        </authorList>
    </citation>
    <scope>NUCLEOTIDE SEQUENCE [LARGE SCALE GENOMIC DNA]</scope>
    <source>
        <strain evidence="2">WTNN_2</strain>
        <tissue evidence="2">Leaf</tissue>
    </source>
</reference>
<organism evidence="2 3">
    <name type="scientific">Penstemon smallii</name>
    <dbReference type="NCBI Taxonomy" id="265156"/>
    <lineage>
        <taxon>Eukaryota</taxon>
        <taxon>Viridiplantae</taxon>
        <taxon>Streptophyta</taxon>
        <taxon>Embryophyta</taxon>
        <taxon>Tracheophyta</taxon>
        <taxon>Spermatophyta</taxon>
        <taxon>Magnoliopsida</taxon>
        <taxon>eudicotyledons</taxon>
        <taxon>Gunneridae</taxon>
        <taxon>Pentapetalae</taxon>
        <taxon>asterids</taxon>
        <taxon>lamiids</taxon>
        <taxon>Lamiales</taxon>
        <taxon>Plantaginaceae</taxon>
        <taxon>Cheloneae</taxon>
        <taxon>Penstemon</taxon>
    </lineage>
</organism>
<dbReference type="Proteomes" id="UP001634393">
    <property type="component" value="Unassembled WGS sequence"/>
</dbReference>
<gene>
    <name evidence="2" type="ORF">ACJIZ3_024367</name>
</gene>
<protein>
    <submittedName>
        <fullName evidence="2">Uncharacterized protein</fullName>
    </submittedName>
</protein>
<evidence type="ECO:0000313" key="3">
    <source>
        <dbReference type="Proteomes" id="UP001634393"/>
    </source>
</evidence>
<accession>A0ABD3TTA5</accession>
<comment type="caution">
    <text evidence="2">The sequence shown here is derived from an EMBL/GenBank/DDBJ whole genome shotgun (WGS) entry which is preliminary data.</text>
</comment>
<proteinExistence type="predicted"/>
<evidence type="ECO:0000313" key="2">
    <source>
        <dbReference type="EMBL" id="KAL3839776.1"/>
    </source>
</evidence>
<feature type="region of interest" description="Disordered" evidence="1">
    <location>
        <begin position="1"/>
        <end position="43"/>
    </location>
</feature>
<dbReference type="AlphaFoldDB" id="A0ABD3TTA5"/>
<name>A0ABD3TTA5_9LAMI</name>
<sequence length="118" mass="13531">MRNLPETTPHPPSPHLTHEPIPHPRHPLPFPGPRSIQSVSPAGINDSETRRVNFLEEIPTEPRTQHSSQIFTFFAFHPLISEPKYGGGGKRIGRGCWGRCFLNFHSYFPFYVIYIEIN</sequence>
<dbReference type="EMBL" id="JBJXBP010000003">
    <property type="protein sequence ID" value="KAL3839776.1"/>
    <property type="molecule type" value="Genomic_DNA"/>
</dbReference>
<keyword evidence="3" id="KW-1185">Reference proteome</keyword>